<proteinExistence type="predicted"/>
<evidence type="ECO:0000313" key="2">
    <source>
        <dbReference type="Proteomes" id="UP000824120"/>
    </source>
</evidence>
<gene>
    <name evidence="1" type="ORF">H5410_061342</name>
</gene>
<dbReference type="AlphaFoldDB" id="A0A9J5W8V5"/>
<comment type="caution">
    <text evidence="1">The sequence shown here is derived from an EMBL/GenBank/DDBJ whole genome shotgun (WGS) entry which is preliminary data.</text>
</comment>
<sequence length="139" mass="15101">MQSGSASMTNIAEQVKSGRFIQVPKVVSLDTQGNSKEFPNLVGKNSRIEGVFNGIHTWCMAAVALTRFNPKSGQTFSYGVNLTVLFVGENVSPHCAALHLGPEVRGPLLPSQRPFRWSCSLALNMTVSDHLGLSLRVIF</sequence>
<reference evidence="1 2" key="1">
    <citation type="submission" date="2020-09" db="EMBL/GenBank/DDBJ databases">
        <title>De no assembly of potato wild relative species, Solanum commersonii.</title>
        <authorList>
            <person name="Cho K."/>
        </authorList>
    </citation>
    <scope>NUCLEOTIDE SEQUENCE [LARGE SCALE GENOMIC DNA]</scope>
    <source>
        <strain evidence="1">LZ3.2</strain>
        <tissue evidence="1">Leaf</tissue>
    </source>
</reference>
<accession>A0A9J5W8V5</accession>
<dbReference type="EMBL" id="JACXVP010000012">
    <property type="protein sequence ID" value="KAG5571576.1"/>
    <property type="molecule type" value="Genomic_DNA"/>
</dbReference>
<organism evidence="1 2">
    <name type="scientific">Solanum commersonii</name>
    <name type="common">Commerson's wild potato</name>
    <name type="synonym">Commerson's nightshade</name>
    <dbReference type="NCBI Taxonomy" id="4109"/>
    <lineage>
        <taxon>Eukaryota</taxon>
        <taxon>Viridiplantae</taxon>
        <taxon>Streptophyta</taxon>
        <taxon>Embryophyta</taxon>
        <taxon>Tracheophyta</taxon>
        <taxon>Spermatophyta</taxon>
        <taxon>Magnoliopsida</taxon>
        <taxon>eudicotyledons</taxon>
        <taxon>Gunneridae</taxon>
        <taxon>Pentapetalae</taxon>
        <taxon>asterids</taxon>
        <taxon>lamiids</taxon>
        <taxon>Solanales</taxon>
        <taxon>Solanaceae</taxon>
        <taxon>Solanoideae</taxon>
        <taxon>Solaneae</taxon>
        <taxon>Solanum</taxon>
    </lineage>
</organism>
<evidence type="ECO:0000313" key="1">
    <source>
        <dbReference type="EMBL" id="KAG5571576.1"/>
    </source>
</evidence>
<protein>
    <submittedName>
        <fullName evidence="1">Uncharacterized protein</fullName>
    </submittedName>
</protein>
<name>A0A9J5W8V5_SOLCO</name>
<keyword evidence="2" id="KW-1185">Reference proteome</keyword>
<dbReference type="Proteomes" id="UP000824120">
    <property type="component" value="Chromosome 12"/>
</dbReference>